<keyword evidence="2" id="KW-1185">Reference proteome</keyword>
<name>A0ACC1RMQ9_9APHY</name>
<dbReference type="Proteomes" id="UP001148662">
    <property type="component" value="Unassembled WGS sequence"/>
</dbReference>
<evidence type="ECO:0000313" key="2">
    <source>
        <dbReference type="Proteomes" id="UP001148662"/>
    </source>
</evidence>
<proteinExistence type="predicted"/>
<gene>
    <name evidence="1" type="ORF">NM688_g8981</name>
</gene>
<comment type="caution">
    <text evidence="1">The sequence shown here is derived from an EMBL/GenBank/DDBJ whole genome shotgun (WGS) entry which is preliminary data.</text>
</comment>
<protein>
    <submittedName>
        <fullName evidence="1">Uncharacterized protein</fullName>
    </submittedName>
</protein>
<accession>A0ACC1RMQ9</accession>
<reference evidence="1" key="1">
    <citation type="submission" date="2022-07" db="EMBL/GenBank/DDBJ databases">
        <title>Genome Sequence of Phlebia brevispora.</title>
        <authorList>
            <person name="Buettner E."/>
        </authorList>
    </citation>
    <scope>NUCLEOTIDE SEQUENCE</scope>
    <source>
        <strain evidence="1">MPL23</strain>
    </source>
</reference>
<sequence>MPENSYHCKPGLFMVEPGQLFVRELHVNELTAGTINSFLSTASECVIGVSATYGSKRTLSAIAISTRSVVLVIRISSKGNRNTHNINLLRARILCNAKLKKLSFDAERVACGLLNDHKLHISHLVDVQSLTAAETRWSNAALLKALGHESGDDREKILEVFNGEDKANNELRRAALRSWATWRVVTLPNWSNTIKIQTGIIDTKKLEAEVLASLGSLVRNLDRLRAMKPTKVKNDISQKFTTKKGDVNMELTRFKTRARFSENQRIVVHAPRHDNETSTIRARLQKVNGRQIVVALQQKIPSSAKQINMYTFGREDPTSAEQERTEVVLQVLQRTQKFFSLALARAIFLEGNTDALIPHNPLTSNDIVSPACNQDRPLNPSQMQAVKRILSPLLQHFVVVVQGPPGTGKTTVIASTVKSLMGGMTESNRSVWLIAQSNVAVKNIAEKLASTDFWDFKLLVSKDFHFDWHEHLYHRIESNIIRSDEFADQLVGTDRLLAGSRVILCTLSMFSHPRLSPSGFTSLVPVETVIIDEASQIEIGDYVPVISKFGKTIRKLVFIGDDKQLPPYGQEEVKELRSIFEVKRFRKNIVFLDTQYRMPVPIGQFLSRQMYHGRLKSVHKITDKSCCRLVDVPRGKESLAGSSFKNVEEAAAVIRIAKHMHKTKKCYRIITPYDGQRGLIEDLLKRERLPWEDKCFCVDSFQGNEEDHIIISIVRSEKVGFLNNRRRSNVMLSRCKKSMVICTSRQFLTGKAADTLLGALEKRLGPDAWTDVRELVSESE</sequence>
<organism evidence="1 2">
    <name type="scientific">Phlebia brevispora</name>
    <dbReference type="NCBI Taxonomy" id="194682"/>
    <lineage>
        <taxon>Eukaryota</taxon>
        <taxon>Fungi</taxon>
        <taxon>Dikarya</taxon>
        <taxon>Basidiomycota</taxon>
        <taxon>Agaricomycotina</taxon>
        <taxon>Agaricomycetes</taxon>
        <taxon>Polyporales</taxon>
        <taxon>Meruliaceae</taxon>
        <taxon>Phlebia</taxon>
    </lineage>
</organism>
<evidence type="ECO:0000313" key="1">
    <source>
        <dbReference type="EMBL" id="KAJ3521700.1"/>
    </source>
</evidence>
<dbReference type="EMBL" id="JANHOG010002607">
    <property type="protein sequence ID" value="KAJ3521700.1"/>
    <property type="molecule type" value="Genomic_DNA"/>
</dbReference>